<feature type="domain" description="HTH luxR-type" evidence="5">
    <location>
        <begin position="134"/>
        <end position="199"/>
    </location>
</feature>
<evidence type="ECO:0000259" key="5">
    <source>
        <dbReference type="PROSITE" id="PS50043"/>
    </source>
</evidence>
<dbReference type="GO" id="GO:0000160">
    <property type="term" value="P:phosphorelay signal transduction system"/>
    <property type="evidence" value="ECO:0007669"/>
    <property type="project" value="InterPro"/>
</dbReference>
<dbReference type="GO" id="GO:0006355">
    <property type="term" value="P:regulation of DNA-templated transcription"/>
    <property type="evidence" value="ECO:0007669"/>
    <property type="project" value="InterPro"/>
</dbReference>
<dbReference type="PROSITE" id="PS50110">
    <property type="entry name" value="RESPONSE_REGULATORY"/>
    <property type="match status" value="1"/>
</dbReference>
<dbReference type="PROSITE" id="PS50043">
    <property type="entry name" value="HTH_LUXR_2"/>
    <property type="match status" value="1"/>
</dbReference>
<keyword evidence="4" id="KW-0597">Phosphoprotein</keyword>
<dbReference type="RefSeq" id="WP_153412895.1">
    <property type="nucleotide sequence ID" value="NZ_WISB01000077.1"/>
</dbReference>
<keyword evidence="3" id="KW-0804">Transcription</keyword>
<keyword evidence="2" id="KW-0238">DNA-binding</keyword>
<evidence type="ECO:0000259" key="6">
    <source>
        <dbReference type="PROSITE" id="PS50110"/>
    </source>
</evidence>
<evidence type="ECO:0000256" key="2">
    <source>
        <dbReference type="ARBA" id="ARBA00023125"/>
    </source>
</evidence>
<dbReference type="PANTHER" id="PTHR44688:SF16">
    <property type="entry name" value="DNA-BINDING TRANSCRIPTIONAL ACTIVATOR DEVR_DOSR"/>
    <property type="match status" value="1"/>
</dbReference>
<gene>
    <name evidence="7" type="ORF">GHJ91_11660</name>
</gene>
<dbReference type="CDD" id="cd06170">
    <property type="entry name" value="LuxR_C_like"/>
    <property type="match status" value="1"/>
</dbReference>
<evidence type="ECO:0000256" key="1">
    <source>
        <dbReference type="ARBA" id="ARBA00023015"/>
    </source>
</evidence>
<dbReference type="PRINTS" id="PR00038">
    <property type="entry name" value="HTHLUXR"/>
</dbReference>
<dbReference type="EMBL" id="WISB01000077">
    <property type="protein sequence ID" value="MQW69798.1"/>
    <property type="molecule type" value="Genomic_DNA"/>
</dbReference>
<dbReference type="Gene3D" id="1.10.10.10">
    <property type="entry name" value="Winged helix-like DNA-binding domain superfamily/Winged helix DNA-binding domain"/>
    <property type="match status" value="1"/>
</dbReference>
<dbReference type="InterPro" id="IPR016032">
    <property type="entry name" value="Sig_transdc_resp-reg_C-effctor"/>
</dbReference>
<dbReference type="InterPro" id="IPR011006">
    <property type="entry name" value="CheY-like_superfamily"/>
</dbReference>
<dbReference type="GO" id="GO:0003677">
    <property type="term" value="F:DNA binding"/>
    <property type="evidence" value="ECO:0007669"/>
    <property type="project" value="UniProtKB-KW"/>
</dbReference>
<dbReference type="SUPFAM" id="SSF46894">
    <property type="entry name" value="C-terminal effector domain of the bipartite response regulators"/>
    <property type="match status" value="1"/>
</dbReference>
<proteinExistence type="predicted"/>
<dbReference type="InterPro" id="IPR000792">
    <property type="entry name" value="Tscrpt_reg_LuxR_C"/>
</dbReference>
<dbReference type="SUPFAM" id="SSF52172">
    <property type="entry name" value="CheY-like"/>
    <property type="match status" value="1"/>
</dbReference>
<keyword evidence="1" id="KW-0805">Transcription regulation</keyword>
<comment type="caution">
    <text evidence="7">The sequence shown here is derived from an EMBL/GenBank/DDBJ whole genome shotgun (WGS) entry which is preliminary data.</text>
</comment>
<dbReference type="AlphaFoldDB" id="A0A6G1WJ90"/>
<organism evidence="7">
    <name type="scientific">Sinorhizobium medicae</name>
    <dbReference type="NCBI Taxonomy" id="110321"/>
    <lineage>
        <taxon>Bacteria</taxon>
        <taxon>Pseudomonadati</taxon>
        <taxon>Pseudomonadota</taxon>
        <taxon>Alphaproteobacteria</taxon>
        <taxon>Hyphomicrobiales</taxon>
        <taxon>Rhizobiaceae</taxon>
        <taxon>Sinorhizobium/Ensifer group</taxon>
        <taxon>Sinorhizobium</taxon>
    </lineage>
</organism>
<evidence type="ECO:0000313" key="7">
    <source>
        <dbReference type="EMBL" id="MQW69798.1"/>
    </source>
</evidence>
<dbReference type="PANTHER" id="PTHR44688">
    <property type="entry name" value="DNA-BINDING TRANSCRIPTIONAL ACTIVATOR DEVR_DOSR"/>
    <property type="match status" value="1"/>
</dbReference>
<dbReference type="InterPro" id="IPR001789">
    <property type="entry name" value="Sig_transdc_resp-reg_receiver"/>
</dbReference>
<dbReference type="Pfam" id="PF00196">
    <property type="entry name" value="GerE"/>
    <property type="match status" value="1"/>
</dbReference>
<reference evidence="7" key="1">
    <citation type="journal article" date="2013" name="Genome Biol.">
        <title>Comparative genomics of the core and accessory genomes of 48 Sinorhizobium strains comprising five genospecies.</title>
        <authorList>
            <person name="Sugawara M."/>
            <person name="Epstein B."/>
            <person name="Badgley B.D."/>
            <person name="Unno T."/>
            <person name="Xu L."/>
            <person name="Reese J."/>
            <person name="Gyaneshwar P."/>
            <person name="Denny R."/>
            <person name="Mudge J."/>
            <person name="Bharti A.K."/>
            <person name="Farmer A.D."/>
            <person name="May G.D."/>
            <person name="Woodward J.E."/>
            <person name="Medigue C."/>
            <person name="Vallenet D."/>
            <person name="Lajus A."/>
            <person name="Rouy Z."/>
            <person name="Martinez-Vaz B."/>
            <person name="Tiffin P."/>
            <person name="Young N.D."/>
            <person name="Sadowsky M.J."/>
        </authorList>
    </citation>
    <scope>NUCLEOTIDE SEQUENCE</scope>
    <source>
        <strain evidence="7">M1</strain>
    </source>
</reference>
<dbReference type="InterPro" id="IPR036388">
    <property type="entry name" value="WH-like_DNA-bd_sf"/>
</dbReference>
<protein>
    <submittedName>
        <fullName evidence="7">Response regulator</fullName>
    </submittedName>
</protein>
<name>A0A6G1WJ90_9HYPH</name>
<dbReference type="Gene3D" id="3.40.50.2300">
    <property type="match status" value="1"/>
</dbReference>
<accession>A0A6G1WJ90</accession>
<dbReference type="Pfam" id="PF00072">
    <property type="entry name" value="Response_reg"/>
    <property type="match status" value="1"/>
</dbReference>
<sequence>MSPIIHIVDDDWSFRTAVGRLLSASGYGIALYASGEELLAQLPGNALGCVLLDLDMPGLSGLALQEKLSEVAPLLPVVFLTGRGDIKAGVQAMKAGADDFLEKPTTSEILLETISRSLRRAVIRQAEFARTNAARARLASLTPREFEVLRLVVCGKLNKQIAHALGTSERTIKAHRHNLMEKIGARSLAETVSIAERLGLVEAVGGHSRP</sequence>
<feature type="modified residue" description="4-aspartylphosphate" evidence="4">
    <location>
        <position position="53"/>
    </location>
</feature>
<dbReference type="SMART" id="SM00448">
    <property type="entry name" value="REC"/>
    <property type="match status" value="1"/>
</dbReference>
<feature type="domain" description="Response regulatory" evidence="6">
    <location>
        <begin position="4"/>
        <end position="118"/>
    </location>
</feature>
<evidence type="ECO:0000256" key="3">
    <source>
        <dbReference type="ARBA" id="ARBA00023163"/>
    </source>
</evidence>
<dbReference type="SMART" id="SM00421">
    <property type="entry name" value="HTH_LUXR"/>
    <property type="match status" value="1"/>
</dbReference>
<evidence type="ECO:0000256" key="4">
    <source>
        <dbReference type="PROSITE-ProRule" id="PRU00169"/>
    </source>
</evidence>